<feature type="region of interest" description="Disordered" evidence="12">
    <location>
        <begin position="151"/>
        <end position="175"/>
    </location>
</feature>
<dbReference type="InterPro" id="IPR011009">
    <property type="entry name" value="Kinase-like_dom_sf"/>
</dbReference>
<dbReference type="GO" id="GO:0005975">
    <property type="term" value="P:carbohydrate metabolic process"/>
    <property type="evidence" value="ECO:0007669"/>
    <property type="project" value="InterPro"/>
</dbReference>
<feature type="domain" description="Protein kinase" evidence="14">
    <location>
        <begin position="722"/>
        <end position="1008"/>
    </location>
</feature>
<feature type="compositionally biased region" description="Polar residues" evidence="12">
    <location>
        <begin position="1022"/>
        <end position="1031"/>
    </location>
</feature>
<evidence type="ECO:0000256" key="7">
    <source>
        <dbReference type="ARBA" id="ARBA00022840"/>
    </source>
</evidence>
<evidence type="ECO:0000256" key="13">
    <source>
        <dbReference type="SAM" id="Phobius"/>
    </source>
</evidence>
<comment type="catalytic activity">
    <reaction evidence="11">
        <text>L-seryl-[protein] + ATP = O-phospho-L-seryl-[protein] + ADP + H(+)</text>
        <dbReference type="Rhea" id="RHEA:17989"/>
        <dbReference type="Rhea" id="RHEA-COMP:9863"/>
        <dbReference type="Rhea" id="RHEA-COMP:11604"/>
        <dbReference type="ChEBI" id="CHEBI:15378"/>
        <dbReference type="ChEBI" id="CHEBI:29999"/>
        <dbReference type="ChEBI" id="CHEBI:30616"/>
        <dbReference type="ChEBI" id="CHEBI:83421"/>
        <dbReference type="ChEBI" id="CHEBI:456216"/>
        <dbReference type="EC" id="2.7.11.1"/>
    </reaction>
</comment>
<evidence type="ECO:0000256" key="8">
    <source>
        <dbReference type="ARBA" id="ARBA00023157"/>
    </source>
</evidence>
<dbReference type="SUPFAM" id="SSF56112">
    <property type="entry name" value="Protein kinase-like (PK-like)"/>
    <property type="match status" value="1"/>
</dbReference>
<dbReference type="GO" id="GO:0004674">
    <property type="term" value="F:protein serine/threonine kinase activity"/>
    <property type="evidence" value="ECO:0007669"/>
    <property type="project" value="UniProtKB-KW"/>
</dbReference>
<dbReference type="EMBL" id="OZ034814">
    <property type="protein sequence ID" value="CAL1358868.1"/>
    <property type="molecule type" value="Genomic_DNA"/>
</dbReference>
<evidence type="ECO:0000256" key="1">
    <source>
        <dbReference type="ARBA" id="ARBA00012513"/>
    </source>
</evidence>
<dbReference type="Pfam" id="PF00704">
    <property type="entry name" value="Glyco_hydro_18"/>
    <property type="match status" value="1"/>
</dbReference>
<dbReference type="PANTHER" id="PTHR27002">
    <property type="entry name" value="RECEPTOR-LIKE SERINE/THREONINE-PROTEIN KINASE SD1-8"/>
    <property type="match status" value="1"/>
</dbReference>
<dbReference type="InterPro" id="IPR011583">
    <property type="entry name" value="Chitinase_II/V-like_cat"/>
</dbReference>
<feature type="domain" description="GH18" evidence="15">
    <location>
        <begin position="278"/>
        <end position="632"/>
    </location>
</feature>
<name>A0AAV2CST3_9ROSI</name>
<dbReference type="FunFam" id="3.30.200.20:FF:000195">
    <property type="entry name" value="G-type lectin S-receptor-like serine/threonine-protein kinase"/>
    <property type="match status" value="1"/>
</dbReference>
<evidence type="ECO:0000256" key="11">
    <source>
        <dbReference type="ARBA" id="ARBA00048679"/>
    </source>
</evidence>
<evidence type="ECO:0000256" key="9">
    <source>
        <dbReference type="ARBA" id="ARBA00023180"/>
    </source>
</evidence>
<dbReference type="GO" id="GO:0005524">
    <property type="term" value="F:ATP binding"/>
    <property type="evidence" value="ECO:0007669"/>
    <property type="project" value="UniProtKB-KW"/>
</dbReference>
<dbReference type="Gene3D" id="3.30.200.20">
    <property type="entry name" value="Phosphorylase Kinase, domain 1"/>
    <property type="match status" value="1"/>
</dbReference>
<accession>A0AAV2CST3</accession>
<dbReference type="InterPro" id="IPR001223">
    <property type="entry name" value="Glyco_hydro18_cat"/>
</dbReference>
<dbReference type="PROSITE" id="PS00108">
    <property type="entry name" value="PROTEIN_KINASE_ST"/>
    <property type="match status" value="1"/>
</dbReference>
<dbReference type="AlphaFoldDB" id="A0AAV2CST3"/>
<keyword evidence="13" id="KW-1133">Transmembrane helix</keyword>
<dbReference type="SMART" id="SM00220">
    <property type="entry name" value="S_TKc"/>
    <property type="match status" value="1"/>
</dbReference>
<keyword evidence="2" id="KW-0723">Serine/threonine-protein kinase</keyword>
<dbReference type="SUPFAM" id="SSF51445">
    <property type="entry name" value="(Trans)glycosidases"/>
    <property type="match status" value="1"/>
</dbReference>
<dbReference type="Gene3D" id="3.10.50.10">
    <property type="match status" value="1"/>
</dbReference>
<dbReference type="GO" id="GO:0008061">
    <property type="term" value="F:chitin binding"/>
    <property type="evidence" value="ECO:0007669"/>
    <property type="project" value="InterPro"/>
</dbReference>
<evidence type="ECO:0000256" key="2">
    <source>
        <dbReference type="ARBA" id="ARBA00022527"/>
    </source>
</evidence>
<dbReference type="InterPro" id="IPR000719">
    <property type="entry name" value="Prot_kinase_dom"/>
</dbReference>
<reference evidence="16 17" key="1">
    <citation type="submission" date="2024-04" db="EMBL/GenBank/DDBJ databases">
        <authorList>
            <person name="Fracassetti M."/>
        </authorList>
    </citation>
    <scope>NUCLEOTIDE SEQUENCE [LARGE SCALE GENOMIC DNA]</scope>
</reference>
<keyword evidence="17" id="KW-1185">Reference proteome</keyword>
<dbReference type="EC" id="2.7.11.1" evidence="1"/>
<dbReference type="InterPro" id="IPR008271">
    <property type="entry name" value="Ser/Thr_kinase_AS"/>
</dbReference>
<dbReference type="Proteomes" id="UP001497516">
    <property type="component" value="Chromosome 10"/>
</dbReference>
<evidence type="ECO:0000313" key="16">
    <source>
        <dbReference type="EMBL" id="CAL1358868.1"/>
    </source>
</evidence>
<keyword evidence="6" id="KW-0418">Kinase</keyword>
<evidence type="ECO:0000256" key="3">
    <source>
        <dbReference type="ARBA" id="ARBA00022679"/>
    </source>
</evidence>
<dbReference type="SMART" id="SM00636">
    <property type="entry name" value="Glyco_18"/>
    <property type="match status" value="1"/>
</dbReference>
<sequence>MEGWEWEGASGELSDEEICLEDNDDNEELLNLSGHSKKLQFRSDTSKAIWNEELGMAEVIVKRGKMWITVGIVRGGKTYCSIEETIFLAEVGALHLMDTTNVQFSLQHMYEKIAEEKNGCGWELFEVYRHLKSLGYIVGRHGVPWTMKGVKSESNSSSSQATLDHNNSNNAVVDGESKDVGSITESLGNLQIDGMKPAFDVYLPNSKFRKSSPGQPNFLLCLIRDNMPPSRVKIEALESLCGGIPVKFCHVEHGRVSFFSMKNAELPFHGSTAQQQPRIKAAYWYSGSGYPVAEIDSSLFTHLVCGFATVNSSTFQLSTLPSDSMSFTAIVRRRNPAVTTLLSVWNGEQQTARAIAGENVAAADSLLSAVASTPSRRNSFIESTIRAARIHGFQGIDLNWVWPNATDAAAIEPLLDEFKSAIDSESEKSNNSKLTLTMVVRRSPNFGSLSYPVQSMARNLDWAHLLAFDYHLPTRENFTANHAALFNPSGDRNDSTDAGVREWIRVGFPATKLVLGLAYHGYGWKLANPGDNYLGAPATGPAVTIAGDMGYKHIKSFIQNYGFGARATYNSTYVVNYFVVGSNWINFDGVEAIGAKVSYAVEMGLAGFIAFQLSNDDNWELSRAAQLTDMEGSQNRRQLLLKVLLPIAAAITLSAIVLWYARKRVLKKQKWSMFHGFTRSYNNSPGQAKASRSSSPAFFGSREPPNLQAFTFSDIKAATNNFSTENLLGSGGFGPVYKGVLPGGEEIAVKRLSESSTQGIVEFRNEVSLTARLQHVNLVRVVGFCTEKEEKMLVYEFMPNRSLDFYLFDPVRRLKLDWNKRVAIIEGVTQGLLYLQEYSNFTIIHRDLKASNILLDDGMNPKISDFGMARLFRKDLDEANTSRIVGTYGYVPPEYVKRGIYSMKYDVYSFGVVLLQIISGKRTQFYYGSNEDLHLLEHAYESWRNGEGMEFFDSALDDSSSHCKLMTCLQLGLLCVQENPDDRPTMLEVSSVLRIGALGMATPERPAFSTKKENREEMEFGTSRSQQQVCSFNEDDLSQVEPR</sequence>
<dbReference type="SUPFAM" id="SSF54556">
    <property type="entry name" value="Chitinase insertion domain"/>
    <property type="match status" value="1"/>
</dbReference>
<dbReference type="Gene3D" id="1.10.510.10">
    <property type="entry name" value="Transferase(Phosphotransferase) domain 1"/>
    <property type="match status" value="1"/>
</dbReference>
<dbReference type="Gene3D" id="3.20.20.80">
    <property type="entry name" value="Glycosidases"/>
    <property type="match status" value="1"/>
</dbReference>
<dbReference type="Pfam" id="PF07714">
    <property type="entry name" value="PK_Tyr_Ser-Thr"/>
    <property type="match status" value="1"/>
</dbReference>
<dbReference type="InterPro" id="IPR001245">
    <property type="entry name" value="Ser-Thr/Tyr_kinase_cat_dom"/>
</dbReference>
<keyword evidence="5" id="KW-0547">Nucleotide-binding</keyword>
<dbReference type="FunFam" id="3.10.50.10:FF:000015">
    <property type="entry name" value="Chitotriosidase-1"/>
    <property type="match status" value="1"/>
</dbReference>
<feature type="compositionally biased region" description="Acidic residues" evidence="12">
    <location>
        <begin position="1033"/>
        <end position="1043"/>
    </location>
</feature>
<keyword evidence="3" id="KW-0808">Transferase</keyword>
<feature type="transmembrane region" description="Helical" evidence="13">
    <location>
        <begin position="639"/>
        <end position="661"/>
    </location>
</feature>
<keyword evidence="9" id="KW-0325">Glycoprotein</keyword>
<evidence type="ECO:0000259" key="14">
    <source>
        <dbReference type="PROSITE" id="PS50011"/>
    </source>
</evidence>
<keyword evidence="8" id="KW-1015">Disulfide bond</keyword>
<keyword evidence="13" id="KW-0472">Membrane</keyword>
<dbReference type="PROSITE" id="PS51910">
    <property type="entry name" value="GH18_2"/>
    <property type="match status" value="1"/>
</dbReference>
<comment type="catalytic activity">
    <reaction evidence="10">
        <text>L-threonyl-[protein] + ATP = O-phospho-L-threonyl-[protein] + ADP + H(+)</text>
        <dbReference type="Rhea" id="RHEA:46608"/>
        <dbReference type="Rhea" id="RHEA-COMP:11060"/>
        <dbReference type="Rhea" id="RHEA-COMP:11605"/>
        <dbReference type="ChEBI" id="CHEBI:15378"/>
        <dbReference type="ChEBI" id="CHEBI:30013"/>
        <dbReference type="ChEBI" id="CHEBI:30616"/>
        <dbReference type="ChEBI" id="CHEBI:61977"/>
        <dbReference type="ChEBI" id="CHEBI:456216"/>
        <dbReference type="EC" id="2.7.11.1"/>
    </reaction>
</comment>
<proteinExistence type="predicted"/>
<organism evidence="16 17">
    <name type="scientific">Linum trigynum</name>
    <dbReference type="NCBI Taxonomy" id="586398"/>
    <lineage>
        <taxon>Eukaryota</taxon>
        <taxon>Viridiplantae</taxon>
        <taxon>Streptophyta</taxon>
        <taxon>Embryophyta</taxon>
        <taxon>Tracheophyta</taxon>
        <taxon>Spermatophyta</taxon>
        <taxon>Magnoliopsida</taxon>
        <taxon>eudicotyledons</taxon>
        <taxon>Gunneridae</taxon>
        <taxon>Pentapetalae</taxon>
        <taxon>rosids</taxon>
        <taxon>fabids</taxon>
        <taxon>Malpighiales</taxon>
        <taxon>Linaceae</taxon>
        <taxon>Linum</taxon>
    </lineage>
</organism>
<keyword evidence="7" id="KW-0067">ATP-binding</keyword>
<evidence type="ECO:0000256" key="5">
    <source>
        <dbReference type="ARBA" id="ARBA00022741"/>
    </source>
</evidence>
<gene>
    <name evidence="16" type="ORF">LTRI10_LOCUS6393</name>
</gene>
<feature type="region of interest" description="Disordered" evidence="12">
    <location>
        <begin position="1005"/>
        <end position="1043"/>
    </location>
</feature>
<evidence type="ECO:0000256" key="4">
    <source>
        <dbReference type="ARBA" id="ARBA00022729"/>
    </source>
</evidence>
<dbReference type="PANTHER" id="PTHR27002:SF559">
    <property type="entry name" value="CYSTEINE-RICH RLK (RECEPTOR-LIKE KINASE) PROTEIN"/>
    <property type="match status" value="1"/>
</dbReference>
<evidence type="ECO:0000256" key="10">
    <source>
        <dbReference type="ARBA" id="ARBA00047899"/>
    </source>
</evidence>
<dbReference type="InterPro" id="IPR029070">
    <property type="entry name" value="Chitinase_insertion_sf"/>
</dbReference>
<dbReference type="PROSITE" id="PS50011">
    <property type="entry name" value="PROTEIN_KINASE_DOM"/>
    <property type="match status" value="1"/>
</dbReference>
<dbReference type="InterPro" id="IPR017853">
    <property type="entry name" value="GH"/>
</dbReference>
<dbReference type="InterPro" id="IPR024336">
    <property type="entry name" value="tRNA_splic_suSen54_N"/>
</dbReference>
<evidence type="ECO:0000256" key="12">
    <source>
        <dbReference type="SAM" id="MobiDB-lite"/>
    </source>
</evidence>
<evidence type="ECO:0000259" key="15">
    <source>
        <dbReference type="PROSITE" id="PS51910"/>
    </source>
</evidence>
<keyword evidence="13" id="KW-0812">Transmembrane</keyword>
<feature type="compositionally biased region" description="Polar residues" evidence="12">
    <location>
        <begin position="160"/>
        <end position="171"/>
    </location>
</feature>
<dbReference type="FunFam" id="1.10.510.10:FF:001964">
    <property type="entry name" value="Uncharacterized protein"/>
    <property type="match status" value="1"/>
</dbReference>
<keyword evidence="4" id="KW-0732">Signal</keyword>
<evidence type="ECO:0000256" key="6">
    <source>
        <dbReference type="ARBA" id="ARBA00022777"/>
    </source>
</evidence>
<evidence type="ECO:0000313" key="17">
    <source>
        <dbReference type="Proteomes" id="UP001497516"/>
    </source>
</evidence>
<protein>
    <recommendedName>
        <fullName evidence="1">non-specific serine/threonine protein kinase</fullName>
        <ecNumber evidence="1">2.7.11.1</ecNumber>
    </recommendedName>
</protein>
<dbReference type="GO" id="GO:0005886">
    <property type="term" value="C:plasma membrane"/>
    <property type="evidence" value="ECO:0007669"/>
    <property type="project" value="TreeGrafter"/>
</dbReference>
<dbReference type="CDD" id="cd14066">
    <property type="entry name" value="STKc_IRAK"/>
    <property type="match status" value="1"/>
</dbReference>
<dbReference type="Pfam" id="PF12928">
    <property type="entry name" value="tRNA_int_end_N2"/>
    <property type="match status" value="1"/>
</dbReference>